<feature type="chain" id="PRO_5003680026" evidence="2">
    <location>
        <begin position="24"/>
        <end position="124"/>
    </location>
</feature>
<evidence type="ECO:0000256" key="2">
    <source>
        <dbReference type="SAM" id="SignalP"/>
    </source>
</evidence>
<dbReference type="PANTHER" id="PTHR33184">
    <property type="entry name" value="PROTEIN TAPETUM DETERMINANT 1-LIKE-RELATED"/>
    <property type="match status" value="1"/>
</dbReference>
<accession>I3T8L5</accession>
<dbReference type="GO" id="GO:0001709">
    <property type="term" value="P:cell fate determination"/>
    <property type="evidence" value="ECO:0007669"/>
    <property type="project" value="TreeGrafter"/>
</dbReference>
<dbReference type="PANTHER" id="PTHR33184:SF72">
    <property type="entry name" value="BETA-1,3-N-ACETYLGLUCOSAMINYLTRANSFERASE FAMILY PROTEIN"/>
    <property type="match status" value="1"/>
</dbReference>
<sequence>MADSTTKLLLIVCFLVLISHGYGDIPHCSIKNLSVKQAQTGVKVQGKPQWEVTISNTCCVQGDVKVDCRGFQTVEKIDPDVLKVEGDACLVNNGNVIYEDPVILTYAWDRSFPLTPISSQVSCS</sequence>
<evidence type="ECO:0000313" key="3">
    <source>
        <dbReference type="EMBL" id="AFK48857.1"/>
    </source>
</evidence>
<organism evidence="3">
    <name type="scientific">Lotus japonicus</name>
    <name type="common">Lotus corniculatus var. japonicus</name>
    <dbReference type="NCBI Taxonomy" id="34305"/>
    <lineage>
        <taxon>Eukaryota</taxon>
        <taxon>Viridiplantae</taxon>
        <taxon>Streptophyta</taxon>
        <taxon>Embryophyta</taxon>
        <taxon>Tracheophyta</taxon>
        <taxon>Spermatophyta</taxon>
        <taxon>Magnoliopsida</taxon>
        <taxon>eudicotyledons</taxon>
        <taxon>Gunneridae</taxon>
        <taxon>Pentapetalae</taxon>
        <taxon>rosids</taxon>
        <taxon>fabids</taxon>
        <taxon>Fabales</taxon>
        <taxon>Fabaceae</taxon>
        <taxon>Papilionoideae</taxon>
        <taxon>50 kb inversion clade</taxon>
        <taxon>NPAAA clade</taxon>
        <taxon>Hologalegina</taxon>
        <taxon>robinioid clade</taxon>
        <taxon>Loteae</taxon>
        <taxon>Lotus</taxon>
    </lineage>
</organism>
<proteinExistence type="evidence at transcript level"/>
<protein>
    <submittedName>
        <fullName evidence="3">Uncharacterized protein</fullName>
    </submittedName>
</protein>
<dbReference type="AlphaFoldDB" id="I3T8L5"/>
<dbReference type="EMBL" id="BT149063">
    <property type="protein sequence ID" value="AFK48857.1"/>
    <property type="molecule type" value="mRNA"/>
</dbReference>
<reference evidence="3" key="1">
    <citation type="submission" date="2012-05" db="EMBL/GenBank/DDBJ databases">
        <authorList>
            <person name="Krishnakumar V."/>
            <person name="Cheung F."/>
            <person name="Xiao Y."/>
            <person name="Chan A."/>
            <person name="Moskal W.A."/>
            <person name="Town C.D."/>
        </authorList>
    </citation>
    <scope>NUCLEOTIDE SEQUENCE</scope>
</reference>
<dbReference type="InterPro" id="IPR040361">
    <property type="entry name" value="TPD1"/>
</dbReference>
<feature type="signal peptide" evidence="2">
    <location>
        <begin position="1"/>
        <end position="23"/>
    </location>
</feature>
<evidence type="ECO:0000256" key="1">
    <source>
        <dbReference type="ARBA" id="ARBA00022729"/>
    </source>
</evidence>
<keyword evidence="1 2" id="KW-0732">Signal</keyword>
<name>I3T8L5_LOTJA</name>
<dbReference type="Pfam" id="PF24068">
    <property type="entry name" value="TPD1_C"/>
    <property type="match status" value="1"/>
</dbReference>